<dbReference type="InterPro" id="IPR036390">
    <property type="entry name" value="WH_DNA-bd_sf"/>
</dbReference>
<organism evidence="5 6">
    <name type="scientific">Xylanibacillus composti</name>
    <dbReference type="NCBI Taxonomy" id="1572762"/>
    <lineage>
        <taxon>Bacteria</taxon>
        <taxon>Bacillati</taxon>
        <taxon>Bacillota</taxon>
        <taxon>Bacilli</taxon>
        <taxon>Bacillales</taxon>
        <taxon>Paenibacillaceae</taxon>
        <taxon>Xylanibacillus</taxon>
    </lineage>
</organism>
<evidence type="ECO:0000256" key="1">
    <source>
        <dbReference type="ARBA" id="ARBA00023015"/>
    </source>
</evidence>
<dbReference type="SMART" id="SM00347">
    <property type="entry name" value="HTH_MARR"/>
    <property type="match status" value="1"/>
</dbReference>
<gene>
    <name evidence="5" type="ORF">XYCOK13_26230</name>
</gene>
<keyword evidence="3" id="KW-0804">Transcription</keyword>
<dbReference type="InterPro" id="IPR000835">
    <property type="entry name" value="HTH_MarR-typ"/>
</dbReference>
<keyword evidence="6" id="KW-1185">Reference proteome</keyword>
<dbReference type="PRINTS" id="PR00598">
    <property type="entry name" value="HTHMARR"/>
</dbReference>
<keyword evidence="2" id="KW-0238">DNA-binding</keyword>
<evidence type="ECO:0000256" key="2">
    <source>
        <dbReference type="ARBA" id="ARBA00023125"/>
    </source>
</evidence>
<dbReference type="Proteomes" id="UP000677918">
    <property type="component" value="Unassembled WGS sequence"/>
</dbReference>
<protein>
    <submittedName>
        <fullName evidence="5">Transcriptional regulator</fullName>
    </submittedName>
</protein>
<name>A0A8J4M2L2_9BACL</name>
<comment type="caution">
    <text evidence="5">The sequence shown here is derived from an EMBL/GenBank/DDBJ whole genome shotgun (WGS) entry which is preliminary data.</text>
</comment>
<dbReference type="SMART" id="SM00529">
    <property type="entry name" value="HTH_DTXR"/>
    <property type="match status" value="1"/>
</dbReference>
<dbReference type="CDD" id="cd00090">
    <property type="entry name" value="HTH_ARSR"/>
    <property type="match status" value="1"/>
</dbReference>
<dbReference type="EMBL" id="BOVK01000033">
    <property type="protein sequence ID" value="GIQ69799.1"/>
    <property type="molecule type" value="Genomic_DNA"/>
</dbReference>
<sequence length="163" mass="19054">MSEHKEQIAKQLMEAFFYARRREHRMYSREGKRKPGEIMVLYAIRSRTEKGEPGIMVSEISEKLDVTSPTVTQHINSLEAQGYVERQADAADRRIVRIRLTEEGEKYIQAVNDARLRMFLELVEHLGEEQSVQFAESLQKASDYMFKEFMKRHSSSPHEEGES</sequence>
<dbReference type="SUPFAM" id="SSF46785">
    <property type="entry name" value="Winged helix' DNA-binding domain"/>
    <property type="match status" value="1"/>
</dbReference>
<dbReference type="GO" id="GO:0046914">
    <property type="term" value="F:transition metal ion binding"/>
    <property type="evidence" value="ECO:0007669"/>
    <property type="project" value="InterPro"/>
</dbReference>
<dbReference type="AlphaFoldDB" id="A0A8J4M2L2"/>
<feature type="domain" description="HTH marR-type" evidence="4">
    <location>
        <begin position="5"/>
        <end position="143"/>
    </location>
</feature>
<dbReference type="InterPro" id="IPR022689">
    <property type="entry name" value="Iron_dep_repressor"/>
</dbReference>
<dbReference type="InterPro" id="IPR036388">
    <property type="entry name" value="WH-like_DNA-bd_sf"/>
</dbReference>
<evidence type="ECO:0000259" key="4">
    <source>
        <dbReference type="PROSITE" id="PS50995"/>
    </source>
</evidence>
<dbReference type="RefSeq" id="WP_213412590.1">
    <property type="nucleotide sequence ID" value="NZ_BOVK01000033.1"/>
</dbReference>
<dbReference type="PANTHER" id="PTHR42756:SF1">
    <property type="entry name" value="TRANSCRIPTIONAL REPRESSOR OF EMRAB OPERON"/>
    <property type="match status" value="1"/>
</dbReference>
<dbReference type="PROSITE" id="PS50995">
    <property type="entry name" value="HTH_MARR_2"/>
    <property type="match status" value="1"/>
</dbReference>
<accession>A0A8J4M2L2</accession>
<keyword evidence="1" id="KW-0805">Transcription regulation</keyword>
<evidence type="ECO:0000313" key="5">
    <source>
        <dbReference type="EMBL" id="GIQ69799.1"/>
    </source>
</evidence>
<evidence type="ECO:0000256" key="3">
    <source>
        <dbReference type="ARBA" id="ARBA00023163"/>
    </source>
</evidence>
<dbReference type="Pfam" id="PF12802">
    <property type="entry name" value="MarR_2"/>
    <property type="match status" value="1"/>
</dbReference>
<dbReference type="GO" id="GO:0003700">
    <property type="term" value="F:DNA-binding transcription factor activity"/>
    <property type="evidence" value="ECO:0007669"/>
    <property type="project" value="InterPro"/>
</dbReference>
<proteinExistence type="predicted"/>
<evidence type="ECO:0000313" key="6">
    <source>
        <dbReference type="Proteomes" id="UP000677918"/>
    </source>
</evidence>
<dbReference type="PANTHER" id="PTHR42756">
    <property type="entry name" value="TRANSCRIPTIONAL REGULATOR, MARR"/>
    <property type="match status" value="1"/>
</dbReference>
<dbReference type="GO" id="GO:0003677">
    <property type="term" value="F:DNA binding"/>
    <property type="evidence" value="ECO:0007669"/>
    <property type="project" value="UniProtKB-KW"/>
</dbReference>
<reference evidence="5" key="1">
    <citation type="submission" date="2021-04" db="EMBL/GenBank/DDBJ databases">
        <title>Draft genome sequence of Xylanibacillus composti strain K13.</title>
        <authorList>
            <person name="Uke A."/>
            <person name="Chhe C."/>
            <person name="Baramee S."/>
            <person name="Kosugi A."/>
        </authorList>
    </citation>
    <scope>NUCLEOTIDE SEQUENCE</scope>
    <source>
        <strain evidence="5">K13</strain>
    </source>
</reference>
<dbReference type="Gene3D" id="1.10.10.10">
    <property type="entry name" value="Winged helix-like DNA-binding domain superfamily/Winged helix DNA-binding domain"/>
    <property type="match status" value="1"/>
</dbReference>
<dbReference type="InterPro" id="IPR011991">
    <property type="entry name" value="ArsR-like_HTH"/>
</dbReference>